<sequence length="136" mass="15295">MSCPKDGCPSALVFPTQSKYKRHLTKKHFHEVVLYSCQVFHCKVSCRSRYDMKVHLLRVHNTAKGIVENILSKSQRNCRPNGSFINPGKCTFYGRNSSTADKDVPPMPLVPESVTISSFSFDAPVEIPSPHSLELE</sequence>
<evidence type="ECO:0000313" key="1">
    <source>
        <dbReference type="EMBL" id="EKC39125.1"/>
    </source>
</evidence>
<dbReference type="InParanoid" id="K1RCX9"/>
<dbReference type="EMBL" id="JH818476">
    <property type="protein sequence ID" value="EKC39125.1"/>
    <property type="molecule type" value="Genomic_DNA"/>
</dbReference>
<dbReference type="HOGENOM" id="CLU_1877427_0_0_1"/>
<dbReference type="PROSITE" id="PS00028">
    <property type="entry name" value="ZINC_FINGER_C2H2_1"/>
    <property type="match status" value="1"/>
</dbReference>
<dbReference type="InterPro" id="IPR013087">
    <property type="entry name" value="Znf_C2H2_type"/>
</dbReference>
<accession>K1RCX9</accession>
<reference evidence="1" key="1">
    <citation type="journal article" date="2012" name="Nature">
        <title>The oyster genome reveals stress adaptation and complexity of shell formation.</title>
        <authorList>
            <person name="Zhang G."/>
            <person name="Fang X."/>
            <person name="Guo X."/>
            <person name="Li L."/>
            <person name="Luo R."/>
            <person name="Xu F."/>
            <person name="Yang P."/>
            <person name="Zhang L."/>
            <person name="Wang X."/>
            <person name="Qi H."/>
            <person name="Xiong Z."/>
            <person name="Que H."/>
            <person name="Xie Y."/>
            <person name="Holland P.W."/>
            <person name="Paps J."/>
            <person name="Zhu Y."/>
            <person name="Wu F."/>
            <person name="Chen Y."/>
            <person name="Wang J."/>
            <person name="Peng C."/>
            <person name="Meng J."/>
            <person name="Yang L."/>
            <person name="Liu J."/>
            <person name="Wen B."/>
            <person name="Zhang N."/>
            <person name="Huang Z."/>
            <person name="Zhu Q."/>
            <person name="Feng Y."/>
            <person name="Mount A."/>
            <person name="Hedgecock D."/>
            <person name="Xu Z."/>
            <person name="Liu Y."/>
            <person name="Domazet-Loso T."/>
            <person name="Du Y."/>
            <person name="Sun X."/>
            <person name="Zhang S."/>
            <person name="Liu B."/>
            <person name="Cheng P."/>
            <person name="Jiang X."/>
            <person name="Li J."/>
            <person name="Fan D."/>
            <person name="Wang W."/>
            <person name="Fu W."/>
            <person name="Wang T."/>
            <person name="Wang B."/>
            <person name="Zhang J."/>
            <person name="Peng Z."/>
            <person name="Li Y."/>
            <person name="Li N."/>
            <person name="Wang J."/>
            <person name="Chen M."/>
            <person name="He Y."/>
            <person name="Tan F."/>
            <person name="Song X."/>
            <person name="Zheng Q."/>
            <person name="Huang R."/>
            <person name="Yang H."/>
            <person name="Du X."/>
            <person name="Chen L."/>
            <person name="Yang M."/>
            <person name="Gaffney P.M."/>
            <person name="Wang S."/>
            <person name="Luo L."/>
            <person name="She Z."/>
            <person name="Ming Y."/>
            <person name="Huang W."/>
            <person name="Zhang S."/>
            <person name="Huang B."/>
            <person name="Zhang Y."/>
            <person name="Qu T."/>
            <person name="Ni P."/>
            <person name="Miao G."/>
            <person name="Wang J."/>
            <person name="Wang Q."/>
            <person name="Steinberg C.E."/>
            <person name="Wang H."/>
            <person name="Li N."/>
            <person name="Qian L."/>
            <person name="Zhang G."/>
            <person name="Li Y."/>
            <person name="Yang H."/>
            <person name="Liu X."/>
            <person name="Wang J."/>
            <person name="Yin Y."/>
            <person name="Wang J."/>
        </authorList>
    </citation>
    <scope>NUCLEOTIDE SEQUENCE [LARGE SCALE GENOMIC DNA]</scope>
    <source>
        <strain evidence="1">05x7-T-G4-1.051#20</strain>
    </source>
</reference>
<name>K1RCX9_MAGGI</name>
<proteinExistence type="predicted"/>
<organism evidence="1">
    <name type="scientific">Magallana gigas</name>
    <name type="common">Pacific oyster</name>
    <name type="synonym">Crassostrea gigas</name>
    <dbReference type="NCBI Taxonomy" id="29159"/>
    <lineage>
        <taxon>Eukaryota</taxon>
        <taxon>Metazoa</taxon>
        <taxon>Spiralia</taxon>
        <taxon>Lophotrochozoa</taxon>
        <taxon>Mollusca</taxon>
        <taxon>Bivalvia</taxon>
        <taxon>Autobranchia</taxon>
        <taxon>Pteriomorphia</taxon>
        <taxon>Ostreida</taxon>
        <taxon>Ostreoidea</taxon>
        <taxon>Ostreidae</taxon>
        <taxon>Magallana</taxon>
    </lineage>
</organism>
<gene>
    <name evidence="1" type="ORF">CGI_10015967</name>
</gene>
<protein>
    <submittedName>
        <fullName evidence="1">Uncharacterized protein</fullName>
    </submittedName>
</protein>
<dbReference type="AlphaFoldDB" id="K1RCX9"/>
<dbReference type="SMART" id="SM00355">
    <property type="entry name" value="ZnF_C2H2"/>
    <property type="match status" value="2"/>
</dbReference>